<protein>
    <recommendedName>
        <fullName evidence="2">DUF4485 domain-containing protein</fullName>
    </recommendedName>
</protein>
<dbReference type="RefSeq" id="XP_017022955.1">
    <property type="nucleotide sequence ID" value="XM_017167466.3"/>
</dbReference>
<dbReference type="AlphaFoldDB" id="A0A6P4I491"/>
<organism evidence="3 4">
    <name type="scientific">Drosophila kikkawai</name>
    <name type="common">Fruit fly</name>
    <dbReference type="NCBI Taxonomy" id="30033"/>
    <lineage>
        <taxon>Eukaryota</taxon>
        <taxon>Metazoa</taxon>
        <taxon>Ecdysozoa</taxon>
        <taxon>Arthropoda</taxon>
        <taxon>Hexapoda</taxon>
        <taxon>Insecta</taxon>
        <taxon>Pterygota</taxon>
        <taxon>Neoptera</taxon>
        <taxon>Endopterygota</taxon>
        <taxon>Diptera</taxon>
        <taxon>Brachycera</taxon>
        <taxon>Muscomorpha</taxon>
        <taxon>Ephydroidea</taxon>
        <taxon>Drosophilidae</taxon>
        <taxon>Drosophila</taxon>
        <taxon>Sophophora</taxon>
    </lineage>
</organism>
<feature type="compositionally biased region" description="Low complexity" evidence="1">
    <location>
        <begin position="53"/>
        <end position="70"/>
    </location>
</feature>
<feature type="compositionally biased region" description="Basic residues" evidence="1">
    <location>
        <begin position="31"/>
        <end position="45"/>
    </location>
</feature>
<feature type="region of interest" description="Disordered" evidence="1">
    <location>
        <begin position="31"/>
        <end position="78"/>
    </location>
</feature>
<name>A0A6P4I491_DROKI</name>
<reference evidence="4" key="1">
    <citation type="submission" date="2025-08" db="UniProtKB">
        <authorList>
            <consortium name="RefSeq"/>
        </authorList>
    </citation>
    <scope>IDENTIFICATION</scope>
    <source>
        <strain evidence="4">14028-0561.14</strain>
        <tissue evidence="4">Whole fly</tissue>
    </source>
</reference>
<sequence>MYMQAEQKRKGAGSHGSHASLLQNYYGVGTHARKTSSRQRVRKNQPKPVQKIAAPKPQPVAKPVTKPVAKPVEEEEDHDENIAMLSNDFILMLDCSPQPDEVFCHESRELGLACMWLNKMISWRCNTLYDLRMRNAYMSHLIVCLNRRQLTGIFREPPPQELVWVDFEERSSNLHPPPLVVNPMALACTAWMQGTLSNSCPLPCCSKSLGSASRPPCHCGGPNVSGSCCSNHRHLGGSIIPNPLMETSTDDKEIQEILSVKRVYSSCGSQRSLRQTRSQSSPGRLTPSKAKANSFIKSEEPKDSPKGDPSSLSQEQAEAVRENMLKLLLIIKKELSGDQGVEWNQYLETELRRYRDFAEEHKDEDDDWVACKDQKSERFYLLLNMQKDLVRMLIEEGVKIPN</sequence>
<proteinExistence type="predicted"/>
<feature type="region of interest" description="Disordered" evidence="1">
    <location>
        <begin position="269"/>
        <end position="317"/>
    </location>
</feature>
<evidence type="ECO:0000259" key="2">
    <source>
        <dbReference type="Pfam" id="PF14846"/>
    </source>
</evidence>
<gene>
    <name evidence="4" type="primary">LOC108075164</name>
</gene>
<keyword evidence="3" id="KW-1185">Reference proteome</keyword>
<dbReference type="Pfam" id="PF14846">
    <property type="entry name" value="DUF4485"/>
    <property type="match status" value="1"/>
</dbReference>
<dbReference type="GeneID" id="108075164"/>
<evidence type="ECO:0000256" key="1">
    <source>
        <dbReference type="SAM" id="MobiDB-lite"/>
    </source>
</evidence>
<feature type="domain" description="DUF4485" evidence="2">
    <location>
        <begin position="109"/>
        <end position="160"/>
    </location>
</feature>
<feature type="compositionally biased region" description="Basic and acidic residues" evidence="1">
    <location>
        <begin position="297"/>
        <end position="306"/>
    </location>
</feature>
<dbReference type="OrthoDB" id="6623662at2759"/>
<evidence type="ECO:0000313" key="4">
    <source>
        <dbReference type="RefSeq" id="XP_017022955.1"/>
    </source>
</evidence>
<feature type="compositionally biased region" description="Low complexity" evidence="1">
    <location>
        <begin position="269"/>
        <end position="281"/>
    </location>
</feature>
<accession>A0A6P4I491</accession>
<dbReference type="InterPro" id="IPR027831">
    <property type="entry name" value="DUF4485"/>
</dbReference>
<dbReference type="Proteomes" id="UP001652661">
    <property type="component" value="Chromosome 3L"/>
</dbReference>
<evidence type="ECO:0000313" key="3">
    <source>
        <dbReference type="Proteomes" id="UP001652661"/>
    </source>
</evidence>